<evidence type="ECO:0000256" key="1">
    <source>
        <dbReference type="SAM" id="MobiDB-lite"/>
    </source>
</evidence>
<dbReference type="OrthoDB" id="2758439at2759"/>
<evidence type="ECO:0000313" key="3">
    <source>
        <dbReference type="Proteomes" id="UP000076871"/>
    </source>
</evidence>
<dbReference type="STRING" id="1314785.A0A165ANE7"/>
<sequence length="210" mass="23976">MSEAEIANEVRKHFKALLSKYGLRNIDRLLPWKRILRQLAASDLICENWPERVHYPGQLATGKGIAELGAGERVRLLRALVHAPEEQRLRFRKRRAHEIIGNEFLLVILGVSPSRPGSRGLCVYVSATSAEMIDDQLSLEYGCWPQEARSGLLEIQMNPSKSQKRRVDVQDVQDIPKKQPRHRERTDDALHQRLSPPDAADKVESTLFED</sequence>
<dbReference type="EMBL" id="KV428003">
    <property type="protein sequence ID" value="KZS99343.1"/>
    <property type="molecule type" value="Genomic_DNA"/>
</dbReference>
<dbReference type="GeneID" id="63830784"/>
<organism evidence="2 3">
    <name type="scientific">Laetiporus sulphureus 93-53</name>
    <dbReference type="NCBI Taxonomy" id="1314785"/>
    <lineage>
        <taxon>Eukaryota</taxon>
        <taxon>Fungi</taxon>
        <taxon>Dikarya</taxon>
        <taxon>Basidiomycota</taxon>
        <taxon>Agaricomycotina</taxon>
        <taxon>Agaricomycetes</taxon>
        <taxon>Polyporales</taxon>
        <taxon>Laetiporus</taxon>
    </lineage>
</organism>
<dbReference type="RefSeq" id="XP_040757084.1">
    <property type="nucleotide sequence ID" value="XM_040913756.1"/>
</dbReference>
<feature type="compositionally biased region" description="Basic and acidic residues" evidence="1">
    <location>
        <begin position="165"/>
        <end position="177"/>
    </location>
</feature>
<dbReference type="InParanoid" id="A0A165ANE7"/>
<protein>
    <submittedName>
        <fullName evidence="2">Uncharacterized protein</fullName>
    </submittedName>
</protein>
<name>A0A165ANE7_9APHY</name>
<dbReference type="Proteomes" id="UP000076871">
    <property type="component" value="Unassembled WGS sequence"/>
</dbReference>
<evidence type="ECO:0000313" key="2">
    <source>
        <dbReference type="EMBL" id="KZS99343.1"/>
    </source>
</evidence>
<reference evidence="2 3" key="1">
    <citation type="journal article" date="2016" name="Mol. Biol. Evol.">
        <title>Comparative Genomics of Early-Diverging Mushroom-Forming Fungi Provides Insights into the Origins of Lignocellulose Decay Capabilities.</title>
        <authorList>
            <person name="Nagy L.G."/>
            <person name="Riley R."/>
            <person name="Tritt A."/>
            <person name="Adam C."/>
            <person name="Daum C."/>
            <person name="Floudas D."/>
            <person name="Sun H."/>
            <person name="Yadav J.S."/>
            <person name="Pangilinan J."/>
            <person name="Larsson K.H."/>
            <person name="Matsuura K."/>
            <person name="Barry K."/>
            <person name="Labutti K."/>
            <person name="Kuo R."/>
            <person name="Ohm R.A."/>
            <person name="Bhattacharya S.S."/>
            <person name="Shirouzu T."/>
            <person name="Yoshinaga Y."/>
            <person name="Martin F.M."/>
            <person name="Grigoriev I.V."/>
            <person name="Hibbett D.S."/>
        </authorList>
    </citation>
    <scope>NUCLEOTIDE SEQUENCE [LARGE SCALE GENOMIC DNA]</scope>
    <source>
        <strain evidence="2 3">93-53</strain>
    </source>
</reference>
<accession>A0A165ANE7</accession>
<gene>
    <name evidence="2" type="ORF">LAESUDRAFT_765658</name>
</gene>
<feature type="region of interest" description="Disordered" evidence="1">
    <location>
        <begin position="159"/>
        <end position="210"/>
    </location>
</feature>
<proteinExistence type="predicted"/>
<dbReference type="AlphaFoldDB" id="A0A165ANE7"/>
<keyword evidence="3" id="KW-1185">Reference proteome</keyword>